<evidence type="ECO:0000313" key="2">
    <source>
        <dbReference type="Proteomes" id="UP000886501"/>
    </source>
</evidence>
<protein>
    <submittedName>
        <fullName evidence="1">Uncharacterized protein</fullName>
    </submittedName>
</protein>
<evidence type="ECO:0000313" key="1">
    <source>
        <dbReference type="EMBL" id="KAF9647257.1"/>
    </source>
</evidence>
<keyword evidence="2" id="KW-1185">Reference proteome</keyword>
<dbReference type="Proteomes" id="UP000886501">
    <property type="component" value="Unassembled WGS sequence"/>
</dbReference>
<sequence length="291" mass="32340">MILCVYICVSGSTMIDSTGTDCPLDPPVPRGKHHGTAIQWALGCVLISALGSLLGSCVLLMAVLQHSSTSHHMSQANKSARPPGTLGFGALAHTVLFQNKAKVVRSGLEAPTTVHQRIRTVNLPQDVLEIIVSDIGDDVSSLKAFSVTCYSWYLAAVPHLHRTLTLEDRSSDPTRTELKPLAKLHKMDLLLFVKKLWIRSSSFEPWLSPRKFDRQTLRYFCALTNVQKLRIERFDLSKFMPGIERSCVSSRCFRTWTTSKLSITPPRNPMPLQTPAPKWQSRFPCPACGVS</sequence>
<reference evidence="1" key="2">
    <citation type="journal article" date="2020" name="Nat. Commun.">
        <title>Large-scale genome sequencing of mycorrhizal fungi provides insights into the early evolution of symbiotic traits.</title>
        <authorList>
            <person name="Miyauchi S."/>
            <person name="Kiss E."/>
            <person name="Kuo A."/>
            <person name="Drula E."/>
            <person name="Kohler A."/>
            <person name="Sanchez-Garcia M."/>
            <person name="Morin E."/>
            <person name="Andreopoulos B."/>
            <person name="Barry K.W."/>
            <person name="Bonito G."/>
            <person name="Buee M."/>
            <person name="Carver A."/>
            <person name="Chen C."/>
            <person name="Cichocki N."/>
            <person name="Clum A."/>
            <person name="Culley D."/>
            <person name="Crous P.W."/>
            <person name="Fauchery L."/>
            <person name="Girlanda M."/>
            <person name="Hayes R.D."/>
            <person name="Keri Z."/>
            <person name="LaButti K."/>
            <person name="Lipzen A."/>
            <person name="Lombard V."/>
            <person name="Magnuson J."/>
            <person name="Maillard F."/>
            <person name="Murat C."/>
            <person name="Nolan M."/>
            <person name="Ohm R.A."/>
            <person name="Pangilinan J."/>
            <person name="Pereira M.F."/>
            <person name="Perotto S."/>
            <person name="Peter M."/>
            <person name="Pfister S."/>
            <person name="Riley R."/>
            <person name="Sitrit Y."/>
            <person name="Stielow J.B."/>
            <person name="Szollosi G."/>
            <person name="Zifcakova L."/>
            <person name="Stursova M."/>
            <person name="Spatafora J.W."/>
            <person name="Tedersoo L."/>
            <person name="Vaario L.M."/>
            <person name="Yamada A."/>
            <person name="Yan M."/>
            <person name="Wang P."/>
            <person name="Xu J."/>
            <person name="Bruns T."/>
            <person name="Baldrian P."/>
            <person name="Vilgalys R."/>
            <person name="Dunand C."/>
            <person name="Henrissat B."/>
            <person name="Grigoriev I.V."/>
            <person name="Hibbett D."/>
            <person name="Nagy L.G."/>
            <person name="Martin F.M."/>
        </authorList>
    </citation>
    <scope>NUCLEOTIDE SEQUENCE</scope>
    <source>
        <strain evidence="1">P2</strain>
    </source>
</reference>
<accession>A0ACB6ZCL3</accession>
<gene>
    <name evidence="1" type="ORF">BDM02DRAFT_2736834</name>
</gene>
<name>A0ACB6ZCL3_THEGA</name>
<comment type="caution">
    <text evidence="1">The sequence shown here is derived from an EMBL/GenBank/DDBJ whole genome shotgun (WGS) entry which is preliminary data.</text>
</comment>
<reference evidence="1" key="1">
    <citation type="submission" date="2019-10" db="EMBL/GenBank/DDBJ databases">
        <authorList>
            <consortium name="DOE Joint Genome Institute"/>
            <person name="Kuo A."/>
            <person name="Miyauchi S."/>
            <person name="Kiss E."/>
            <person name="Drula E."/>
            <person name="Kohler A."/>
            <person name="Sanchez-Garcia M."/>
            <person name="Andreopoulos B."/>
            <person name="Barry K.W."/>
            <person name="Bonito G."/>
            <person name="Buee M."/>
            <person name="Carver A."/>
            <person name="Chen C."/>
            <person name="Cichocki N."/>
            <person name="Clum A."/>
            <person name="Culley D."/>
            <person name="Crous P.W."/>
            <person name="Fauchery L."/>
            <person name="Girlanda M."/>
            <person name="Hayes R."/>
            <person name="Keri Z."/>
            <person name="Labutti K."/>
            <person name="Lipzen A."/>
            <person name="Lombard V."/>
            <person name="Magnuson J."/>
            <person name="Maillard F."/>
            <person name="Morin E."/>
            <person name="Murat C."/>
            <person name="Nolan M."/>
            <person name="Ohm R."/>
            <person name="Pangilinan J."/>
            <person name="Pereira M."/>
            <person name="Perotto S."/>
            <person name="Peter M."/>
            <person name="Riley R."/>
            <person name="Sitrit Y."/>
            <person name="Stielow B."/>
            <person name="Szollosi G."/>
            <person name="Zifcakova L."/>
            <person name="Stursova M."/>
            <person name="Spatafora J.W."/>
            <person name="Tedersoo L."/>
            <person name="Vaario L.-M."/>
            <person name="Yamada A."/>
            <person name="Yan M."/>
            <person name="Wang P."/>
            <person name="Xu J."/>
            <person name="Bruns T."/>
            <person name="Baldrian P."/>
            <person name="Vilgalys R."/>
            <person name="Henrissat B."/>
            <person name="Grigoriev I.V."/>
            <person name="Hibbett D."/>
            <person name="Nagy L.G."/>
            <person name="Martin F.M."/>
        </authorList>
    </citation>
    <scope>NUCLEOTIDE SEQUENCE</scope>
    <source>
        <strain evidence="1">P2</strain>
    </source>
</reference>
<organism evidence="1 2">
    <name type="scientific">Thelephora ganbajun</name>
    <name type="common">Ganba fungus</name>
    <dbReference type="NCBI Taxonomy" id="370292"/>
    <lineage>
        <taxon>Eukaryota</taxon>
        <taxon>Fungi</taxon>
        <taxon>Dikarya</taxon>
        <taxon>Basidiomycota</taxon>
        <taxon>Agaricomycotina</taxon>
        <taxon>Agaricomycetes</taxon>
        <taxon>Thelephorales</taxon>
        <taxon>Thelephoraceae</taxon>
        <taxon>Thelephora</taxon>
    </lineage>
</organism>
<proteinExistence type="predicted"/>
<dbReference type="EMBL" id="MU118038">
    <property type="protein sequence ID" value="KAF9647257.1"/>
    <property type="molecule type" value="Genomic_DNA"/>
</dbReference>